<dbReference type="PROSITE" id="PS00708">
    <property type="entry name" value="PRO_ENDOPEP_SER"/>
    <property type="match status" value="1"/>
</dbReference>
<gene>
    <name evidence="3" type="ORF">N5C32_05310</name>
</gene>
<dbReference type="InterPro" id="IPR002471">
    <property type="entry name" value="Pept_S9_AS"/>
</dbReference>
<evidence type="ECO:0000313" key="4">
    <source>
        <dbReference type="Proteomes" id="UP001158500"/>
    </source>
</evidence>
<feature type="domain" description="Peptidase S9 prolyl oligopeptidase catalytic" evidence="2">
    <location>
        <begin position="53"/>
        <end position="239"/>
    </location>
</feature>
<accession>A0AA42TDQ6</accession>
<reference evidence="3" key="1">
    <citation type="submission" date="2022-09" db="EMBL/GenBank/DDBJ databases">
        <title>Intensive care unit water sources are persistently colonized with multi-drug resistant bacteria and are the site of extensive horizontal gene transfer of antibiotic resistance genes.</title>
        <authorList>
            <person name="Diorio-Toth L."/>
        </authorList>
    </citation>
    <scope>NUCLEOTIDE SEQUENCE</scope>
    <source>
        <strain evidence="3">GD03947</strain>
    </source>
</reference>
<dbReference type="Gene3D" id="3.40.50.1820">
    <property type="entry name" value="alpha/beta hydrolase"/>
    <property type="match status" value="1"/>
</dbReference>
<evidence type="ECO:0000313" key="3">
    <source>
        <dbReference type="EMBL" id="MDH1235452.1"/>
    </source>
</evidence>
<dbReference type="Proteomes" id="UP001158500">
    <property type="component" value="Unassembled WGS sequence"/>
</dbReference>
<organism evidence="3 4">
    <name type="scientific">Stutzerimonas stutzeri</name>
    <name type="common">Pseudomonas stutzeri</name>
    <dbReference type="NCBI Taxonomy" id="316"/>
    <lineage>
        <taxon>Bacteria</taxon>
        <taxon>Pseudomonadati</taxon>
        <taxon>Pseudomonadota</taxon>
        <taxon>Gammaproteobacteria</taxon>
        <taxon>Pseudomonadales</taxon>
        <taxon>Pseudomonadaceae</taxon>
        <taxon>Stutzerimonas</taxon>
    </lineage>
</organism>
<evidence type="ECO:0000259" key="2">
    <source>
        <dbReference type="Pfam" id="PF00326"/>
    </source>
</evidence>
<dbReference type="GO" id="GO:0004252">
    <property type="term" value="F:serine-type endopeptidase activity"/>
    <property type="evidence" value="ECO:0007669"/>
    <property type="project" value="InterPro"/>
</dbReference>
<name>A0AA42TDQ6_STUST</name>
<dbReference type="PANTHER" id="PTHR22946:SF5">
    <property type="entry name" value="PEPTIDASE S9 PROLYL OLIGOPEPTIDASE CATALYTIC DOMAIN-CONTAINING PROTEIN"/>
    <property type="match status" value="1"/>
</dbReference>
<protein>
    <submittedName>
        <fullName evidence="3">Alpha/beta fold hydrolase</fullName>
    </submittedName>
</protein>
<dbReference type="InterPro" id="IPR029058">
    <property type="entry name" value="AB_hydrolase_fold"/>
</dbReference>
<dbReference type="InterPro" id="IPR001375">
    <property type="entry name" value="Peptidase_S9_cat"/>
</dbReference>
<dbReference type="AlphaFoldDB" id="A0AA42TDQ6"/>
<comment type="caution">
    <text evidence="3">The sequence shown here is derived from an EMBL/GenBank/DDBJ whole genome shotgun (WGS) entry which is preliminary data.</text>
</comment>
<proteinExistence type="predicted"/>
<dbReference type="Pfam" id="PF00326">
    <property type="entry name" value="Peptidase_S9"/>
    <property type="match status" value="1"/>
</dbReference>
<keyword evidence="1 3" id="KW-0378">Hydrolase</keyword>
<dbReference type="SUPFAM" id="SSF53474">
    <property type="entry name" value="alpha/beta-Hydrolases"/>
    <property type="match status" value="1"/>
</dbReference>
<dbReference type="GO" id="GO:0006508">
    <property type="term" value="P:proteolysis"/>
    <property type="evidence" value="ECO:0007669"/>
    <property type="project" value="InterPro"/>
</dbReference>
<dbReference type="InterPro" id="IPR050261">
    <property type="entry name" value="FrsA_esterase"/>
</dbReference>
<dbReference type="EMBL" id="JAOCAE010000003">
    <property type="protein sequence ID" value="MDH1235452.1"/>
    <property type="molecule type" value="Genomic_DNA"/>
</dbReference>
<dbReference type="PANTHER" id="PTHR22946">
    <property type="entry name" value="DIENELACTONE HYDROLASE DOMAIN-CONTAINING PROTEIN-RELATED"/>
    <property type="match status" value="1"/>
</dbReference>
<sequence>MATHSEMVNILVGDEHIAGTFLSPPEKMPGVLFVHGWGGSQQRDLTRARGIAGLGCVCLSFDLRGHAQTRAQQETVTREQNLDDLLAAYDLLAQHPHIDPSAIAVVGTSYGGYLAAILTSLRPVKWLALRVPALYRDEEWQVPKRQLDREVLNQLRSRRVRPEENRALAACAAFRGDVLIVESEHDTFVPHETIMSYRAAFHSTHSLTHRIIDGADHALSSERCQEAYTSILVNWATEMVIGARLDEKSAAGFRGVDEGEEPGRGAAQSS</sequence>
<dbReference type="RefSeq" id="WP_279641194.1">
    <property type="nucleotide sequence ID" value="NZ_JAOCAE010000003.1"/>
</dbReference>
<evidence type="ECO:0000256" key="1">
    <source>
        <dbReference type="ARBA" id="ARBA00022801"/>
    </source>
</evidence>